<evidence type="ECO:0000259" key="8">
    <source>
        <dbReference type="Pfam" id="PF01648"/>
    </source>
</evidence>
<dbReference type="InterPro" id="IPR008278">
    <property type="entry name" value="4-PPantetheinyl_Trfase_dom"/>
</dbReference>
<dbReference type="GO" id="GO:0006633">
    <property type="term" value="P:fatty acid biosynthetic process"/>
    <property type="evidence" value="ECO:0007669"/>
    <property type="project" value="UniProtKB-KW"/>
</dbReference>
<proteinExistence type="inferred from homology"/>
<evidence type="ECO:0000256" key="5">
    <source>
        <dbReference type="ARBA" id="ARBA00022842"/>
    </source>
</evidence>
<keyword evidence="3" id="KW-0479">Metal-binding</keyword>
<dbReference type="Pfam" id="PF01648">
    <property type="entry name" value="ACPS"/>
    <property type="match status" value="1"/>
</dbReference>
<evidence type="ECO:0000256" key="6">
    <source>
        <dbReference type="ARBA" id="ARBA00023098"/>
    </source>
</evidence>
<dbReference type="GO" id="GO:0000287">
    <property type="term" value="F:magnesium ion binding"/>
    <property type="evidence" value="ECO:0007669"/>
    <property type="project" value="InterPro"/>
</dbReference>
<evidence type="ECO:0000256" key="7">
    <source>
        <dbReference type="ARBA" id="ARBA00023160"/>
    </source>
</evidence>
<dbReference type="InterPro" id="IPR004568">
    <property type="entry name" value="Ppantetheine-prot_Trfase_dom"/>
</dbReference>
<dbReference type="NCBIfam" id="TIGR00516">
    <property type="entry name" value="acpS"/>
    <property type="match status" value="1"/>
</dbReference>
<dbReference type="SUPFAM" id="SSF56214">
    <property type="entry name" value="4'-phosphopantetheinyl transferase"/>
    <property type="match status" value="1"/>
</dbReference>
<keyword evidence="6" id="KW-0443">Lipid metabolism</keyword>
<dbReference type="NCBIfam" id="TIGR00556">
    <property type="entry name" value="pantethn_trn"/>
    <property type="match status" value="1"/>
</dbReference>
<evidence type="ECO:0000256" key="1">
    <source>
        <dbReference type="ARBA" id="ARBA00022516"/>
    </source>
</evidence>
<evidence type="ECO:0000256" key="3">
    <source>
        <dbReference type="ARBA" id="ARBA00022723"/>
    </source>
</evidence>
<keyword evidence="1" id="KW-0444">Lipid biosynthesis</keyword>
<dbReference type="InterPro" id="IPR037143">
    <property type="entry name" value="4-PPantetheinyl_Trfase_dom_sf"/>
</dbReference>
<dbReference type="InterPro" id="IPR002582">
    <property type="entry name" value="ACPS"/>
</dbReference>
<dbReference type="EMBL" id="CAEZTF010000081">
    <property type="protein sequence ID" value="CAB4560620.1"/>
    <property type="molecule type" value="Genomic_DNA"/>
</dbReference>
<evidence type="ECO:0000313" key="9">
    <source>
        <dbReference type="EMBL" id="CAB4560620.1"/>
    </source>
</evidence>
<keyword evidence="7" id="KW-0275">Fatty acid biosynthesis</keyword>
<dbReference type="Gene3D" id="3.90.470.20">
    <property type="entry name" value="4'-phosphopantetheinyl transferase domain"/>
    <property type="match status" value="1"/>
</dbReference>
<keyword evidence="5" id="KW-0460">Magnesium</keyword>
<protein>
    <submittedName>
        <fullName evidence="9">Unannotated protein</fullName>
    </submittedName>
</protein>
<evidence type="ECO:0000256" key="4">
    <source>
        <dbReference type="ARBA" id="ARBA00022832"/>
    </source>
</evidence>
<keyword evidence="4" id="KW-0276">Fatty acid metabolism</keyword>
<dbReference type="GO" id="GO:0008897">
    <property type="term" value="F:holo-[acyl-carrier-protein] synthase activity"/>
    <property type="evidence" value="ECO:0007669"/>
    <property type="project" value="InterPro"/>
</dbReference>
<sequence>MIIGVGVDTVSLSRFEGKLADTPRLKDRLFLDVETHTDGAEASVQTLAGRFAAKEAVIKALSGEPGIEWHGIEVGKESTGKPVIWLHGKTAELALRQGVRKLHVSITHDGDVAVAFVVAEGELT</sequence>
<reference evidence="9" key="1">
    <citation type="submission" date="2020-05" db="EMBL/GenBank/DDBJ databases">
        <authorList>
            <person name="Chiriac C."/>
            <person name="Salcher M."/>
            <person name="Ghai R."/>
            <person name="Kavagutti S V."/>
        </authorList>
    </citation>
    <scope>NUCLEOTIDE SEQUENCE</scope>
</reference>
<name>A0A6J6D9E4_9ZZZZ</name>
<organism evidence="9">
    <name type="scientific">freshwater metagenome</name>
    <dbReference type="NCBI Taxonomy" id="449393"/>
    <lineage>
        <taxon>unclassified sequences</taxon>
        <taxon>metagenomes</taxon>
        <taxon>ecological metagenomes</taxon>
    </lineage>
</organism>
<dbReference type="NCBIfam" id="NF000832">
    <property type="entry name" value="PRK00070.3-2"/>
    <property type="match status" value="1"/>
</dbReference>
<evidence type="ECO:0000256" key="2">
    <source>
        <dbReference type="ARBA" id="ARBA00022679"/>
    </source>
</evidence>
<keyword evidence="2" id="KW-0808">Transferase</keyword>
<gene>
    <name evidence="9" type="ORF">UFOPK1618_00507</name>
</gene>
<feature type="domain" description="4'-phosphopantetheinyl transferase" evidence="8">
    <location>
        <begin position="4"/>
        <end position="115"/>
    </location>
</feature>
<dbReference type="AlphaFoldDB" id="A0A6J6D9E4"/>
<accession>A0A6J6D9E4</accession>
<dbReference type="HAMAP" id="MF_00101">
    <property type="entry name" value="AcpS"/>
    <property type="match status" value="1"/>
</dbReference>